<dbReference type="SUPFAM" id="SSF49899">
    <property type="entry name" value="Concanavalin A-like lectins/glucanases"/>
    <property type="match status" value="1"/>
</dbReference>
<proteinExistence type="predicted"/>
<dbReference type="PANTHER" id="PTHR22803">
    <property type="entry name" value="MANNOSE, PHOSPHOLIPASE, LECTIN RECEPTOR RELATED"/>
    <property type="match status" value="1"/>
</dbReference>
<evidence type="ECO:0000259" key="2">
    <source>
        <dbReference type="PROSITE" id="PS50041"/>
    </source>
</evidence>
<dbReference type="InterPro" id="IPR001304">
    <property type="entry name" value="C-type_lectin-like"/>
</dbReference>
<accession>A0A6P8HMN1</accession>
<dbReference type="OrthoDB" id="5945899at2759"/>
<dbReference type="InterPro" id="IPR050111">
    <property type="entry name" value="C-type_lectin/snaclec_domain"/>
</dbReference>
<dbReference type="CDD" id="cd00037">
    <property type="entry name" value="CLECT"/>
    <property type="match status" value="2"/>
</dbReference>
<dbReference type="InterPro" id="IPR013320">
    <property type="entry name" value="ConA-like_dom_sf"/>
</dbReference>
<dbReference type="GeneID" id="116294204"/>
<keyword evidence="1" id="KW-1015">Disulfide bond</keyword>
<dbReference type="InParanoid" id="A0A6P8HMN1"/>
<reference evidence="4" key="1">
    <citation type="submission" date="2025-08" db="UniProtKB">
        <authorList>
            <consortium name="RefSeq"/>
        </authorList>
    </citation>
    <scope>IDENTIFICATION</scope>
    <source>
        <tissue evidence="4">Tentacle</tissue>
    </source>
</reference>
<protein>
    <submittedName>
        <fullName evidence="4">Uncharacterized protein LOC116294204</fullName>
    </submittedName>
</protein>
<dbReference type="RefSeq" id="XP_031557614.1">
    <property type="nucleotide sequence ID" value="XM_031701754.1"/>
</dbReference>
<dbReference type="InterPro" id="IPR016186">
    <property type="entry name" value="C-type_lectin-like/link_sf"/>
</dbReference>
<dbReference type="PROSITE" id="PS50041">
    <property type="entry name" value="C_TYPE_LECTIN_2"/>
    <property type="match status" value="1"/>
</dbReference>
<dbReference type="PROSITE" id="PS00615">
    <property type="entry name" value="C_TYPE_LECTIN_1"/>
    <property type="match status" value="1"/>
</dbReference>
<name>A0A6P8HMN1_ACTTE</name>
<gene>
    <name evidence="4" type="primary">LOC116294204</name>
</gene>
<dbReference type="Gene3D" id="3.10.100.10">
    <property type="entry name" value="Mannose-Binding Protein A, subunit A"/>
    <property type="match status" value="2"/>
</dbReference>
<dbReference type="SUPFAM" id="SSF56436">
    <property type="entry name" value="C-type lectin-like"/>
    <property type="match status" value="1"/>
</dbReference>
<sequence length="459" mass="52465">MIPKKAIFVYVSLLVALYLCIIDSCEIYKFVASENQKLEGHVITTVVHSIVNLCWNDCVWMSWCMSINVRPTNYGTVECDLNNSSKGANPGNLVSSQGFQYHEMKGVNDLYCKMNECKRKEDLGNGWFRYGKAAIKLFQELKNWTDARLFCQAHGGDLLSITSSHENDFVYDVFVKKLNLTYGEREMKFPDVYWKFNGYEPGVSFHGTSGGARYLSHHDGENALYFSGNGGYAKIDAVPFNLEGFTITMWLKHLNTTAGYPCAFEGYSSNGYLVIYIGTRSEKCIYCKVNAATPATMDKRNCGCIKNKWCHFSFIWNKTESLYGLLINGKKFENYNSTSLEIVPTDFVFGSSRKHEVNNYFHGYIKHFMLFHKSLSLHEAQTAMYWHEQGVWIGLNDQANKNAFRWSDGTPVSQFMPLPAYNPKPVLSGRKCVAMRSNRMWLDKHCLEKKPFMCEKPAA</sequence>
<feature type="domain" description="C-type lectin" evidence="2">
    <location>
        <begin position="391"/>
        <end position="455"/>
    </location>
</feature>
<evidence type="ECO:0000256" key="1">
    <source>
        <dbReference type="ARBA" id="ARBA00023157"/>
    </source>
</evidence>
<dbReference type="Proteomes" id="UP000515163">
    <property type="component" value="Unplaced"/>
</dbReference>
<evidence type="ECO:0000313" key="4">
    <source>
        <dbReference type="RefSeq" id="XP_031557614.1"/>
    </source>
</evidence>
<keyword evidence="3" id="KW-1185">Reference proteome</keyword>
<dbReference type="KEGG" id="aten:116294204"/>
<evidence type="ECO:0000313" key="3">
    <source>
        <dbReference type="Proteomes" id="UP000515163"/>
    </source>
</evidence>
<organism evidence="3 4">
    <name type="scientific">Actinia tenebrosa</name>
    <name type="common">Australian red waratah sea anemone</name>
    <dbReference type="NCBI Taxonomy" id="6105"/>
    <lineage>
        <taxon>Eukaryota</taxon>
        <taxon>Metazoa</taxon>
        <taxon>Cnidaria</taxon>
        <taxon>Anthozoa</taxon>
        <taxon>Hexacorallia</taxon>
        <taxon>Actiniaria</taxon>
        <taxon>Actiniidae</taxon>
        <taxon>Actinia</taxon>
    </lineage>
</organism>
<dbReference type="AlphaFoldDB" id="A0A6P8HMN1"/>
<dbReference type="Pfam" id="PF00059">
    <property type="entry name" value="Lectin_C"/>
    <property type="match status" value="1"/>
</dbReference>
<dbReference type="InterPro" id="IPR018378">
    <property type="entry name" value="C-type_lectin_CS"/>
</dbReference>
<dbReference type="InterPro" id="IPR016187">
    <property type="entry name" value="CTDL_fold"/>
</dbReference>
<dbReference type="Pfam" id="PF13385">
    <property type="entry name" value="Laminin_G_3"/>
    <property type="match status" value="1"/>
</dbReference>
<dbReference type="SMART" id="SM00034">
    <property type="entry name" value="CLECT"/>
    <property type="match status" value="1"/>
</dbReference>